<evidence type="ECO:0000313" key="4">
    <source>
        <dbReference type="Proteomes" id="UP001596408"/>
    </source>
</evidence>
<feature type="region of interest" description="Disordered" evidence="1">
    <location>
        <begin position="29"/>
        <end position="73"/>
    </location>
</feature>
<dbReference type="RefSeq" id="WP_379699777.1">
    <property type="nucleotide sequence ID" value="NZ_JBHSXH010000015.1"/>
</dbReference>
<name>A0ABD5U7R6_9EURY</name>
<dbReference type="EMBL" id="JBHSXH010000015">
    <property type="protein sequence ID" value="MFC6827209.1"/>
    <property type="molecule type" value="Genomic_DNA"/>
</dbReference>
<dbReference type="InterPro" id="IPR025524">
    <property type="entry name" value="DUF4412"/>
</dbReference>
<evidence type="ECO:0000313" key="3">
    <source>
        <dbReference type="EMBL" id="MFC6827209.1"/>
    </source>
</evidence>
<dbReference type="AlphaFoldDB" id="A0ABD5U7R6"/>
<sequence length="245" mass="24966">MSRLSVLLVCLLVLLAGCAGGGGDGDATADATPAAGGDGSGGDSDSDADSDGGNGDSSVSTGTAGPDDMPDAVPLLREGERYEYEVRSAVLADAPESGTLTIDVTADGEWPVASMDAVRDAPSGRVEASGEAAAYSPALGEMTYALNVRSMVVTSRIVAGKSTDVRTYEVGETWQMASSDGEANFEVVGEEEVAGLTAKHVRVTGESDTDADIWLVSGVGYPAKFVQTEGGEATIELTLTAYERP</sequence>
<accession>A0ABD5U7R6</accession>
<reference evidence="3 4" key="1">
    <citation type="journal article" date="2019" name="Int. J. Syst. Evol. Microbiol.">
        <title>The Global Catalogue of Microorganisms (GCM) 10K type strain sequencing project: providing services to taxonomists for standard genome sequencing and annotation.</title>
        <authorList>
            <consortium name="The Broad Institute Genomics Platform"/>
            <consortium name="The Broad Institute Genome Sequencing Center for Infectious Disease"/>
            <person name="Wu L."/>
            <person name="Ma J."/>
        </authorList>
    </citation>
    <scope>NUCLEOTIDE SEQUENCE [LARGE SCALE GENOMIC DNA]</scope>
    <source>
        <strain evidence="3 4">YIM 94188</strain>
    </source>
</reference>
<dbReference type="PROSITE" id="PS51257">
    <property type="entry name" value="PROKAR_LIPOPROTEIN"/>
    <property type="match status" value="1"/>
</dbReference>
<organism evidence="3 4">
    <name type="scientific">Halopelagius fulvigenes</name>
    <dbReference type="NCBI Taxonomy" id="1198324"/>
    <lineage>
        <taxon>Archaea</taxon>
        <taxon>Methanobacteriati</taxon>
        <taxon>Methanobacteriota</taxon>
        <taxon>Stenosarchaea group</taxon>
        <taxon>Halobacteria</taxon>
        <taxon>Halobacteriales</taxon>
        <taxon>Haloferacaceae</taxon>
    </lineage>
</organism>
<comment type="caution">
    <text evidence="3">The sequence shown here is derived from an EMBL/GenBank/DDBJ whole genome shotgun (WGS) entry which is preliminary data.</text>
</comment>
<dbReference type="Proteomes" id="UP001596408">
    <property type="component" value="Unassembled WGS sequence"/>
</dbReference>
<protein>
    <submittedName>
        <fullName evidence="3">DUF4412 domain-containing protein</fullName>
    </submittedName>
</protein>
<evidence type="ECO:0000256" key="1">
    <source>
        <dbReference type="SAM" id="MobiDB-lite"/>
    </source>
</evidence>
<feature type="domain" description="DUF4412" evidence="2">
    <location>
        <begin position="172"/>
        <end position="230"/>
    </location>
</feature>
<keyword evidence="4" id="KW-1185">Reference proteome</keyword>
<gene>
    <name evidence="3" type="ORF">ACFQEV_19715</name>
</gene>
<proteinExistence type="predicted"/>
<dbReference type="Pfam" id="PF14371">
    <property type="entry name" value="DUF4412"/>
    <property type="match status" value="1"/>
</dbReference>
<evidence type="ECO:0000259" key="2">
    <source>
        <dbReference type="Pfam" id="PF14371"/>
    </source>
</evidence>